<organism evidence="1 2">
    <name type="scientific">Paenibacillus apis</name>
    <dbReference type="NCBI Taxonomy" id="1792174"/>
    <lineage>
        <taxon>Bacteria</taxon>
        <taxon>Bacillati</taxon>
        <taxon>Bacillota</taxon>
        <taxon>Bacilli</taxon>
        <taxon>Bacillales</taxon>
        <taxon>Paenibacillaceae</taxon>
        <taxon>Paenibacillus</taxon>
    </lineage>
</organism>
<dbReference type="Proteomes" id="UP000678895">
    <property type="component" value="Unassembled WGS sequence"/>
</dbReference>
<dbReference type="AlphaFoldDB" id="A0A919Y6G2"/>
<proteinExistence type="predicted"/>
<reference evidence="1" key="1">
    <citation type="submission" date="2021-03" db="EMBL/GenBank/DDBJ databases">
        <title>Antimicrobial resistance genes in bacteria isolated from Japanese honey, and their potential for conferring macrolide and lincosamide resistance in the American foulbrood pathogen Paenibacillus larvae.</title>
        <authorList>
            <person name="Okamoto M."/>
            <person name="Kumagai M."/>
            <person name="Kanamori H."/>
            <person name="Takamatsu D."/>
        </authorList>
    </citation>
    <scope>NUCLEOTIDE SEQUENCE</scope>
    <source>
        <strain evidence="1">J41TS4</strain>
    </source>
</reference>
<accession>A0A919Y6G2</accession>
<comment type="caution">
    <text evidence="1">The sequence shown here is derived from an EMBL/GenBank/DDBJ whole genome shotgun (WGS) entry which is preliminary data.</text>
</comment>
<dbReference type="EMBL" id="BORS01000015">
    <property type="protein sequence ID" value="GIO44108.1"/>
    <property type="molecule type" value="Genomic_DNA"/>
</dbReference>
<evidence type="ECO:0000313" key="1">
    <source>
        <dbReference type="EMBL" id="GIO44108.1"/>
    </source>
</evidence>
<keyword evidence="2" id="KW-1185">Reference proteome</keyword>
<sequence length="85" mass="9594">MRAVPVCMARAASLLQPSMLQLRFAAQEVQIALHVQTALQLKPISAKLGQECEMNLKKRSGRLCERIPPLSELSPIMEIREQQRL</sequence>
<protein>
    <submittedName>
        <fullName evidence="1">Uncharacterized protein</fullName>
    </submittedName>
</protein>
<evidence type="ECO:0000313" key="2">
    <source>
        <dbReference type="Proteomes" id="UP000678895"/>
    </source>
</evidence>
<name>A0A919Y6G2_9BACL</name>
<gene>
    <name evidence="1" type="ORF">J41TS4_38660</name>
</gene>